<dbReference type="Pfam" id="PF00561">
    <property type="entry name" value="Abhydrolase_1"/>
    <property type="match status" value="1"/>
</dbReference>
<comment type="caution">
    <text evidence="2">The sequence shown here is derived from an EMBL/GenBank/DDBJ whole genome shotgun (WGS) entry which is preliminary data.</text>
</comment>
<sequence length="325" mass="34686">MNATSDPRKIALLAACLVLGVMGLFAGYPATTLASDLQISAGCVTPPVASPIYAGAHERIARTSRGSIAYYRFGRGSPILLVTGFRATLSEWNAEFLAELAKRHEVIVFDNRGIGRSIPEASDFSLRDMTADTFALIEALKLRHPTLVGWSMGGVVVQQLAIGHPKAIGRMVLMSTLAPGNSSIAVPPGVEAILSGASGVTFNDVMSVLFPRASLSAAERCFRYEMYEPGDYRSPVISNVVTNGQSALLKAWSRDQSAAQSLPAIRIKTLILSGSDDGVVSAKNSEALRRLLPNARVVIIKRAGHAMMYQYPVALARKVGAFAKP</sequence>
<protein>
    <submittedName>
        <fullName evidence="2">Pimeloyl-ACP methyl ester carboxylesterase</fullName>
    </submittedName>
</protein>
<dbReference type="InterPro" id="IPR050471">
    <property type="entry name" value="AB_hydrolase"/>
</dbReference>
<keyword evidence="3" id="KW-1185">Reference proteome</keyword>
<reference evidence="2 3" key="1">
    <citation type="submission" date="2018-08" db="EMBL/GenBank/DDBJ databases">
        <title>Genomic Encyclopedia of Type Strains, Phase IV (KMG-IV): sequencing the most valuable type-strain genomes for metagenomic binning, comparative biology and taxonomic classification.</title>
        <authorList>
            <person name="Goeker M."/>
        </authorList>
    </citation>
    <scope>NUCLEOTIDE SEQUENCE [LARGE SCALE GENOMIC DNA]</scope>
    <source>
        <strain evidence="2 3">BW863</strain>
    </source>
</reference>
<dbReference type="InterPro" id="IPR029058">
    <property type="entry name" value="AB_hydrolase_fold"/>
</dbReference>
<evidence type="ECO:0000313" key="2">
    <source>
        <dbReference type="EMBL" id="REF88960.1"/>
    </source>
</evidence>
<dbReference type="PANTHER" id="PTHR43433:SF5">
    <property type="entry name" value="AB HYDROLASE-1 DOMAIN-CONTAINING PROTEIN"/>
    <property type="match status" value="1"/>
</dbReference>
<name>A0A3D9Z412_9HYPH</name>
<organism evidence="2 3">
    <name type="scientific">Methylovirgula ligni</name>
    <dbReference type="NCBI Taxonomy" id="569860"/>
    <lineage>
        <taxon>Bacteria</taxon>
        <taxon>Pseudomonadati</taxon>
        <taxon>Pseudomonadota</taxon>
        <taxon>Alphaproteobacteria</taxon>
        <taxon>Hyphomicrobiales</taxon>
        <taxon>Beijerinckiaceae</taxon>
        <taxon>Methylovirgula</taxon>
    </lineage>
</organism>
<dbReference type="OrthoDB" id="9793083at2"/>
<dbReference type="PANTHER" id="PTHR43433">
    <property type="entry name" value="HYDROLASE, ALPHA/BETA FOLD FAMILY PROTEIN"/>
    <property type="match status" value="1"/>
</dbReference>
<dbReference type="AlphaFoldDB" id="A0A3D9Z412"/>
<dbReference type="PRINTS" id="PR00111">
    <property type="entry name" value="ABHYDROLASE"/>
</dbReference>
<feature type="domain" description="AB hydrolase-1" evidence="1">
    <location>
        <begin position="78"/>
        <end position="309"/>
    </location>
</feature>
<accession>A0A3D9Z412</accession>
<dbReference type="Gene3D" id="3.40.50.1820">
    <property type="entry name" value="alpha/beta hydrolase"/>
    <property type="match status" value="1"/>
</dbReference>
<dbReference type="SUPFAM" id="SSF53474">
    <property type="entry name" value="alpha/beta-Hydrolases"/>
    <property type="match status" value="1"/>
</dbReference>
<proteinExistence type="predicted"/>
<dbReference type="EMBL" id="QUMO01000001">
    <property type="protein sequence ID" value="REF88960.1"/>
    <property type="molecule type" value="Genomic_DNA"/>
</dbReference>
<dbReference type="Proteomes" id="UP000256900">
    <property type="component" value="Unassembled WGS sequence"/>
</dbReference>
<dbReference type="InterPro" id="IPR000073">
    <property type="entry name" value="AB_hydrolase_1"/>
</dbReference>
<evidence type="ECO:0000313" key="3">
    <source>
        <dbReference type="Proteomes" id="UP000256900"/>
    </source>
</evidence>
<evidence type="ECO:0000259" key="1">
    <source>
        <dbReference type="Pfam" id="PF00561"/>
    </source>
</evidence>
<gene>
    <name evidence="2" type="ORF">DES32_0171</name>
</gene>
<dbReference type="RefSeq" id="WP_129396443.1">
    <property type="nucleotide sequence ID" value="NZ_CP025086.1"/>
</dbReference>